<dbReference type="Gene3D" id="3.30.470.20">
    <property type="entry name" value="ATP-grasp fold, B domain"/>
    <property type="match status" value="1"/>
</dbReference>
<dbReference type="InterPro" id="IPR011761">
    <property type="entry name" value="ATP-grasp"/>
</dbReference>
<reference evidence="3 4" key="1">
    <citation type="submission" date="2018-11" db="EMBL/GenBank/DDBJ databases">
        <authorList>
            <person name="Li F."/>
        </authorList>
    </citation>
    <scope>NUCLEOTIDE SEQUENCE [LARGE SCALE GENOMIC DNA]</scope>
    <source>
        <strain evidence="3 4">Gsoil 097</strain>
    </source>
</reference>
<dbReference type="OrthoDB" id="3373978at2"/>
<protein>
    <recommendedName>
        <fullName evidence="2">ATP-grasp domain-containing protein</fullName>
    </recommendedName>
</protein>
<dbReference type="InterPro" id="IPR053191">
    <property type="entry name" value="DcsG_Biosynth_Enzyme"/>
</dbReference>
<evidence type="ECO:0000313" key="3">
    <source>
        <dbReference type="EMBL" id="RNL66148.1"/>
    </source>
</evidence>
<dbReference type="GO" id="GO:0046872">
    <property type="term" value="F:metal ion binding"/>
    <property type="evidence" value="ECO:0007669"/>
    <property type="project" value="InterPro"/>
</dbReference>
<feature type="domain" description="ATP-grasp" evidence="2">
    <location>
        <begin position="91"/>
        <end position="282"/>
    </location>
</feature>
<dbReference type="GO" id="GO:0005524">
    <property type="term" value="F:ATP binding"/>
    <property type="evidence" value="ECO:0007669"/>
    <property type="project" value="UniProtKB-UniRule"/>
</dbReference>
<dbReference type="InterPro" id="IPR013815">
    <property type="entry name" value="ATP_grasp_subdomain_1"/>
</dbReference>
<dbReference type="PROSITE" id="PS50975">
    <property type="entry name" value="ATP_GRASP"/>
    <property type="match status" value="1"/>
</dbReference>
<name>A0A3N0CRR5_9ACTN</name>
<keyword evidence="1" id="KW-0547">Nucleotide-binding</keyword>
<keyword evidence="1" id="KW-0067">ATP-binding</keyword>
<dbReference type="RefSeq" id="WP_123225593.1">
    <property type="nucleotide sequence ID" value="NZ_RJSE01000001.1"/>
</dbReference>
<comment type="caution">
    <text evidence="3">The sequence shown here is derived from an EMBL/GenBank/DDBJ whole genome shotgun (WGS) entry which is preliminary data.</text>
</comment>
<proteinExistence type="predicted"/>
<organism evidence="3 4">
    <name type="scientific">Nocardioides marmoriginsengisoli</name>
    <dbReference type="NCBI Taxonomy" id="661483"/>
    <lineage>
        <taxon>Bacteria</taxon>
        <taxon>Bacillati</taxon>
        <taxon>Actinomycetota</taxon>
        <taxon>Actinomycetes</taxon>
        <taxon>Propionibacteriales</taxon>
        <taxon>Nocardioidaceae</taxon>
        <taxon>Nocardioides</taxon>
    </lineage>
</organism>
<dbReference type="SUPFAM" id="SSF56059">
    <property type="entry name" value="Glutathione synthetase ATP-binding domain-like"/>
    <property type="match status" value="1"/>
</dbReference>
<dbReference type="AlphaFoldDB" id="A0A3N0CRR5"/>
<dbReference type="PANTHER" id="PTHR39217">
    <property type="match status" value="1"/>
</dbReference>
<evidence type="ECO:0000256" key="1">
    <source>
        <dbReference type="PROSITE-ProRule" id="PRU00409"/>
    </source>
</evidence>
<dbReference type="EMBL" id="RJSE01000001">
    <property type="protein sequence ID" value="RNL66148.1"/>
    <property type="molecule type" value="Genomic_DNA"/>
</dbReference>
<sequence length="284" mass="30015">MTDLLLVTCAAFADGEPGHEALDRALADRGISARWVLWDDPEVDWSSALVAVRATWDYDTRLEEFLGWARSVPRILNGADVFAWNTDKAYLVELAAAGLPVVPTISVDGEEELPAALAEFDEAVVKPRVGAGGRGVVVFDGVDGGPAGLDESELSPGPWIVQPLVASVRTEGEYSVYVLGGEPRSMVRKRPVGDEIRVHEQYGGSTDAVPRTAEAAGLARSAVIAAEQVLGARLDYARVDLLRLADGTLAVSELEVTEPGLYLDIVPENGPAFAALVAGILAAG</sequence>
<evidence type="ECO:0000259" key="2">
    <source>
        <dbReference type="PROSITE" id="PS50975"/>
    </source>
</evidence>
<keyword evidence="4" id="KW-1185">Reference proteome</keyword>
<evidence type="ECO:0000313" key="4">
    <source>
        <dbReference type="Proteomes" id="UP000267128"/>
    </source>
</evidence>
<accession>A0A3N0CRR5</accession>
<dbReference type="Proteomes" id="UP000267128">
    <property type="component" value="Unassembled WGS sequence"/>
</dbReference>
<dbReference type="PANTHER" id="PTHR39217:SF1">
    <property type="entry name" value="GLUTATHIONE SYNTHETASE"/>
    <property type="match status" value="1"/>
</dbReference>
<dbReference type="Gene3D" id="3.30.1490.20">
    <property type="entry name" value="ATP-grasp fold, A domain"/>
    <property type="match status" value="1"/>
</dbReference>
<gene>
    <name evidence="3" type="ORF">EFK50_00515</name>
</gene>